<accession>A0AAN8WR72</accession>
<evidence type="ECO:0000313" key="1">
    <source>
        <dbReference type="EMBL" id="KAK7070861.1"/>
    </source>
</evidence>
<organism evidence="1 2">
    <name type="scientific">Halocaridina rubra</name>
    <name type="common">Hawaiian red shrimp</name>
    <dbReference type="NCBI Taxonomy" id="373956"/>
    <lineage>
        <taxon>Eukaryota</taxon>
        <taxon>Metazoa</taxon>
        <taxon>Ecdysozoa</taxon>
        <taxon>Arthropoda</taxon>
        <taxon>Crustacea</taxon>
        <taxon>Multicrustacea</taxon>
        <taxon>Malacostraca</taxon>
        <taxon>Eumalacostraca</taxon>
        <taxon>Eucarida</taxon>
        <taxon>Decapoda</taxon>
        <taxon>Pleocyemata</taxon>
        <taxon>Caridea</taxon>
        <taxon>Atyoidea</taxon>
        <taxon>Atyidae</taxon>
        <taxon>Halocaridina</taxon>
    </lineage>
</organism>
<comment type="caution">
    <text evidence="1">The sequence shown here is derived from an EMBL/GenBank/DDBJ whole genome shotgun (WGS) entry which is preliminary data.</text>
</comment>
<protein>
    <submittedName>
        <fullName evidence="1">Uncharacterized protein</fullName>
    </submittedName>
</protein>
<proteinExistence type="predicted"/>
<dbReference type="EMBL" id="JAXCGZ010015211">
    <property type="protein sequence ID" value="KAK7070861.1"/>
    <property type="molecule type" value="Genomic_DNA"/>
</dbReference>
<name>A0AAN8WR72_HALRR</name>
<sequence>LPGHTKEKISDIEIRVTPYWTCTVYERSQQRFQEHHGEGSEGQRKARSFAVYIGL</sequence>
<reference evidence="1 2" key="1">
    <citation type="submission" date="2023-11" db="EMBL/GenBank/DDBJ databases">
        <title>Halocaridina rubra genome assembly.</title>
        <authorList>
            <person name="Smith C."/>
        </authorList>
    </citation>
    <scope>NUCLEOTIDE SEQUENCE [LARGE SCALE GENOMIC DNA]</scope>
    <source>
        <strain evidence="1">EP-1</strain>
        <tissue evidence="1">Whole</tissue>
    </source>
</reference>
<dbReference type="Proteomes" id="UP001381693">
    <property type="component" value="Unassembled WGS sequence"/>
</dbReference>
<gene>
    <name evidence="1" type="ORF">SK128_018516</name>
</gene>
<keyword evidence="2" id="KW-1185">Reference proteome</keyword>
<dbReference type="AlphaFoldDB" id="A0AAN8WR72"/>
<feature type="non-terminal residue" evidence="1">
    <location>
        <position position="55"/>
    </location>
</feature>
<feature type="non-terminal residue" evidence="1">
    <location>
        <position position="1"/>
    </location>
</feature>
<evidence type="ECO:0000313" key="2">
    <source>
        <dbReference type="Proteomes" id="UP001381693"/>
    </source>
</evidence>